<keyword evidence="3" id="KW-1185">Reference proteome</keyword>
<evidence type="ECO:0000313" key="2">
    <source>
        <dbReference type="EnsemblMetazoa" id="AMEC021615-PA"/>
    </source>
</evidence>
<dbReference type="EnsemblMetazoa" id="AMEC021615-RA">
    <property type="protein sequence ID" value="AMEC021615-PA"/>
    <property type="gene ID" value="AMEC021615"/>
</dbReference>
<evidence type="ECO:0000256" key="1">
    <source>
        <dbReference type="SAM" id="MobiDB-lite"/>
    </source>
</evidence>
<evidence type="ECO:0000313" key="3">
    <source>
        <dbReference type="Proteomes" id="UP000075902"/>
    </source>
</evidence>
<name>A0A182UJP5_9DIPT</name>
<feature type="region of interest" description="Disordered" evidence="1">
    <location>
        <begin position="16"/>
        <end position="73"/>
    </location>
</feature>
<reference evidence="2" key="2">
    <citation type="submission" date="2020-05" db="UniProtKB">
        <authorList>
            <consortium name="EnsemblMetazoa"/>
        </authorList>
    </citation>
    <scope>IDENTIFICATION</scope>
    <source>
        <strain evidence="2">CM1001059</strain>
    </source>
</reference>
<reference evidence="3" key="1">
    <citation type="submission" date="2014-01" db="EMBL/GenBank/DDBJ databases">
        <title>The Genome Sequence of Anopheles melas CM1001059_A (V2).</title>
        <authorList>
            <consortium name="The Broad Institute Genomics Platform"/>
            <person name="Neafsey D.E."/>
            <person name="Besansky N."/>
            <person name="Howell P."/>
            <person name="Walton C."/>
            <person name="Young S.K."/>
            <person name="Zeng Q."/>
            <person name="Gargeya S."/>
            <person name="Fitzgerald M."/>
            <person name="Haas B."/>
            <person name="Abouelleil A."/>
            <person name="Allen A.W."/>
            <person name="Alvarado L."/>
            <person name="Arachchi H.M."/>
            <person name="Berlin A.M."/>
            <person name="Chapman S.B."/>
            <person name="Gainer-Dewar J."/>
            <person name="Goldberg J."/>
            <person name="Griggs A."/>
            <person name="Gujja S."/>
            <person name="Hansen M."/>
            <person name="Howarth C."/>
            <person name="Imamovic A."/>
            <person name="Ireland A."/>
            <person name="Larimer J."/>
            <person name="McCowan C."/>
            <person name="Murphy C."/>
            <person name="Pearson M."/>
            <person name="Poon T.W."/>
            <person name="Priest M."/>
            <person name="Roberts A."/>
            <person name="Saif S."/>
            <person name="Shea T."/>
            <person name="Sisk P."/>
            <person name="Sykes S."/>
            <person name="Wortman J."/>
            <person name="Nusbaum C."/>
            <person name="Birren B."/>
        </authorList>
    </citation>
    <scope>NUCLEOTIDE SEQUENCE [LARGE SCALE GENOMIC DNA]</scope>
    <source>
        <strain evidence="3">CM1001059</strain>
    </source>
</reference>
<proteinExistence type="predicted"/>
<organism evidence="2 3">
    <name type="scientific">Anopheles melas</name>
    <dbReference type="NCBI Taxonomy" id="34690"/>
    <lineage>
        <taxon>Eukaryota</taxon>
        <taxon>Metazoa</taxon>
        <taxon>Ecdysozoa</taxon>
        <taxon>Arthropoda</taxon>
        <taxon>Hexapoda</taxon>
        <taxon>Insecta</taxon>
        <taxon>Pterygota</taxon>
        <taxon>Neoptera</taxon>
        <taxon>Endopterygota</taxon>
        <taxon>Diptera</taxon>
        <taxon>Nematocera</taxon>
        <taxon>Culicoidea</taxon>
        <taxon>Culicidae</taxon>
        <taxon>Anophelinae</taxon>
        <taxon>Anopheles</taxon>
    </lineage>
</organism>
<feature type="compositionally biased region" description="Low complexity" evidence="1">
    <location>
        <begin position="31"/>
        <end position="55"/>
    </location>
</feature>
<protein>
    <submittedName>
        <fullName evidence="2">Uncharacterized protein</fullName>
    </submittedName>
</protein>
<sequence length="172" mass="18578">MHSRKRMKQMFLPQYQRRLAPPAASTDSVDGGHTAATSNTTATTVATSSTSGGPTIDPSTASLRSSSSHQGSVDGVMQRCGLCSIISSLLRRAMCVGSRRGSGESYYQELAETNTHECYGLMSVVELKHAQRDSGCAGDEEFGFHFTLRVKIDNFFLGCGSWMLLNSSAQMH</sequence>
<feature type="compositionally biased region" description="Polar residues" evidence="1">
    <location>
        <begin position="57"/>
        <end position="71"/>
    </location>
</feature>
<dbReference type="Proteomes" id="UP000075902">
    <property type="component" value="Unassembled WGS sequence"/>
</dbReference>
<dbReference type="AlphaFoldDB" id="A0A182UJP5"/>
<dbReference type="VEuPathDB" id="VectorBase:AMEC021615"/>
<accession>A0A182UJP5</accession>